<comment type="caution">
    <text evidence="1">The sequence shown here is derived from an EMBL/GenBank/DDBJ whole genome shotgun (WGS) entry which is preliminary data.</text>
</comment>
<protein>
    <submittedName>
        <fullName evidence="1">FAD-dependent urate hydroxylase</fullName>
    </submittedName>
</protein>
<dbReference type="EMBL" id="JAQHRD010000014">
    <property type="protein sequence ID" value="KAJ6437031.1"/>
    <property type="molecule type" value="Genomic_DNA"/>
</dbReference>
<dbReference type="Proteomes" id="UP001163105">
    <property type="component" value="Unassembled WGS sequence"/>
</dbReference>
<keyword evidence="2" id="KW-1185">Reference proteome</keyword>
<dbReference type="AlphaFoldDB" id="A0AB34FED5"/>
<sequence>MAVRRDLGSAVRGRCIGLAIPIGSSGPQQCRLSKLAGVAQKTKVIAAPPRSLKRQAMEAENRMIEQEQQPKGRDGESSTLVHYKNFQSRDPRVMTHYHAAHNCLVGCLGDYRCDLMLMMVLTIAASSVTPVVRRDEQQYGTNNWMLRAPGWMEVVKENTDSPRNSDCKLRKEEELYTCDPS</sequence>
<gene>
    <name evidence="1" type="ORF">O9K51_10328</name>
</gene>
<reference evidence="1" key="1">
    <citation type="submission" date="2023-01" db="EMBL/GenBank/DDBJ databases">
        <title>The growth and conidiation of Purpureocillium lavendulum are regulated by nitrogen source and histone H3K14 acetylation.</title>
        <authorList>
            <person name="Tang P."/>
            <person name="Han J."/>
            <person name="Zhang C."/>
            <person name="Tang P."/>
            <person name="Qi F."/>
            <person name="Zhang K."/>
            <person name="Liang L."/>
        </authorList>
    </citation>
    <scope>NUCLEOTIDE SEQUENCE</scope>
    <source>
        <strain evidence="1">YMF1.00683</strain>
    </source>
</reference>
<accession>A0AB34FED5</accession>
<organism evidence="1 2">
    <name type="scientific">Purpureocillium lavendulum</name>
    <dbReference type="NCBI Taxonomy" id="1247861"/>
    <lineage>
        <taxon>Eukaryota</taxon>
        <taxon>Fungi</taxon>
        <taxon>Dikarya</taxon>
        <taxon>Ascomycota</taxon>
        <taxon>Pezizomycotina</taxon>
        <taxon>Sordariomycetes</taxon>
        <taxon>Hypocreomycetidae</taxon>
        <taxon>Hypocreales</taxon>
        <taxon>Ophiocordycipitaceae</taxon>
        <taxon>Purpureocillium</taxon>
    </lineage>
</organism>
<evidence type="ECO:0000313" key="1">
    <source>
        <dbReference type="EMBL" id="KAJ6437031.1"/>
    </source>
</evidence>
<proteinExistence type="predicted"/>
<evidence type="ECO:0000313" key="2">
    <source>
        <dbReference type="Proteomes" id="UP001163105"/>
    </source>
</evidence>
<name>A0AB34FED5_9HYPO</name>